<evidence type="ECO:0000256" key="9">
    <source>
        <dbReference type="ARBA" id="ARBA00023315"/>
    </source>
</evidence>
<comment type="subcellular location">
    <subcellularLocation>
        <location evidence="2">Cytoplasm</location>
    </subcellularLocation>
    <subcellularLocation>
        <location evidence="1">Nucleus</location>
    </subcellularLocation>
</comment>
<dbReference type="GO" id="GO:0010485">
    <property type="term" value="F:histone H4 acetyltransferase activity"/>
    <property type="evidence" value="ECO:0007669"/>
    <property type="project" value="InterPro"/>
</dbReference>
<dbReference type="AlphaFoldDB" id="A0A1Z1CDZ9"/>
<comment type="catalytic activity">
    <reaction evidence="11">
        <text>N-terminal L-seryl-[histone H4] + acetyl-CoA = N-terminal N(alpha)-acetyl-L-seryl-[histone H4] + CoA + H(+)</text>
        <dbReference type="Rhea" id="RHEA:50596"/>
        <dbReference type="Rhea" id="RHEA-COMP:12740"/>
        <dbReference type="Rhea" id="RHEA-COMP:12743"/>
        <dbReference type="ChEBI" id="CHEBI:15378"/>
        <dbReference type="ChEBI" id="CHEBI:57287"/>
        <dbReference type="ChEBI" id="CHEBI:57288"/>
        <dbReference type="ChEBI" id="CHEBI:64738"/>
        <dbReference type="ChEBI" id="CHEBI:83690"/>
        <dbReference type="EC" id="2.3.1.257"/>
    </reaction>
</comment>
<dbReference type="GO" id="GO:0043998">
    <property type="term" value="F:histone H2A acetyltransferase activity"/>
    <property type="evidence" value="ECO:0007669"/>
    <property type="project" value="InterPro"/>
</dbReference>
<feature type="region of interest" description="Disordered" evidence="12">
    <location>
        <begin position="189"/>
        <end position="233"/>
    </location>
</feature>
<evidence type="ECO:0000256" key="2">
    <source>
        <dbReference type="ARBA" id="ARBA00004496"/>
    </source>
</evidence>
<accession>A0A1Z1CDZ9</accession>
<dbReference type="GO" id="GO:0005737">
    <property type="term" value="C:cytoplasm"/>
    <property type="evidence" value="ECO:0007669"/>
    <property type="project" value="UniProtKB-SubCell"/>
</dbReference>
<dbReference type="SUPFAM" id="SSF55729">
    <property type="entry name" value="Acyl-CoA N-acyltransferases (Nat)"/>
    <property type="match status" value="1"/>
</dbReference>
<comment type="similarity">
    <text evidence="3">Belongs to the acetyltransferase family. NAA40 subfamily.</text>
</comment>
<dbReference type="InterPro" id="IPR000182">
    <property type="entry name" value="GNAT_dom"/>
</dbReference>
<evidence type="ECO:0000313" key="15">
    <source>
        <dbReference type="EMBL" id="AUW31239.1"/>
    </source>
</evidence>
<keyword evidence="8" id="KW-0539">Nucleus</keyword>
<evidence type="ECO:0000256" key="8">
    <source>
        <dbReference type="ARBA" id="ARBA00023242"/>
    </source>
</evidence>
<dbReference type="Pfam" id="PF00583">
    <property type="entry name" value="Acetyltransf_1"/>
    <property type="match status" value="1"/>
</dbReference>
<comment type="catalytic activity">
    <reaction evidence="10">
        <text>N-terminal L-seryl-[histone H2A] + acetyl-CoA = N-terminal N(alpha)-acetyl-L-seryl-[histone H2A] + CoA + H(+)</text>
        <dbReference type="Rhea" id="RHEA:50600"/>
        <dbReference type="Rhea" id="RHEA-COMP:12742"/>
        <dbReference type="Rhea" id="RHEA-COMP:12744"/>
        <dbReference type="ChEBI" id="CHEBI:15378"/>
        <dbReference type="ChEBI" id="CHEBI:57287"/>
        <dbReference type="ChEBI" id="CHEBI:57288"/>
        <dbReference type="ChEBI" id="CHEBI:64738"/>
        <dbReference type="ChEBI" id="CHEBI:83690"/>
        <dbReference type="EC" id="2.3.1.257"/>
    </reaction>
</comment>
<dbReference type="Gene3D" id="3.40.630.30">
    <property type="match status" value="1"/>
</dbReference>
<proteinExistence type="inferred from homology"/>
<protein>
    <recommendedName>
        <fullName evidence="5">N-alpha-acetyltransferase 40</fullName>
        <ecNumber evidence="4">2.3.1.257</ecNumber>
    </recommendedName>
</protein>
<feature type="compositionally biased region" description="Basic residues" evidence="12">
    <location>
        <begin position="219"/>
        <end position="233"/>
    </location>
</feature>
<dbReference type="GO" id="GO:0005634">
    <property type="term" value="C:nucleus"/>
    <property type="evidence" value="ECO:0007669"/>
    <property type="project" value="UniProtKB-SubCell"/>
</dbReference>
<name>A0A1Z1CDZ9_CLAUC</name>
<evidence type="ECO:0000256" key="11">
    <source>
        <dbReference type="ARBA" id="ARBA00049524"/>
    </source>
</evidence>
<evidence type="ECO:0000256" key="6">
    <source>
        <dbReference type="ARBA" id="ARBA00022490"/>
    </source>
</evidence>
<dbReference type="GO" id="GO:1990189">
    <property type="term" value="F:protein N-terminal-serine acetyltransferase activity"/>
    <property type="evidence" value="ECO:0007669"/>
    <property type="project" value="UniProtKB-EC"/>
</dbReference>
<evidence type="ECO:0000256" key="10">
    <source>
        <dbReference type="ARBA" id="ARBA00047821"/>
    </source>
</evidence>
<evidence type="ECO:0000256" key="5">
    <source>
        <dbReference type="ARBA" id="ARBA00015043"/>
    </source>
</evidence>
<dbReference type="EMBL" id="MG777500">
    <property type="protein sequence ID" value="AUW31239.1"/>
    <property type="molecule type" value="Genomic_DNA"/>
</dbReference>
<evidence type="ECO:0000313" key="14">
    <source>
        <dbReference type="EMBL" id="ANM86362.1"/>
    </source>
</evidence>
<sequence length="233" mass="26871">MASKMNIETFNALPLAEYREKFWPHNTTVTHTHKDVSRTYSTSLESSSTLSNEDFRACFNLIASTSSDDYEGSSMGWSPAKKWKEMRLPDLRFIVLKRKEDDRSQDDLPQVEGFLSFMLTYEDGYEVIYCYEIHLSPQLQGTGLGKRLMAMMEEVGKKARVEKAMLTVFKANKAAMRFYEKLGYKEDEYSPRPRKLRGGVVKEPDYMIQSKPLAGESRSRKRKSGLVKKRKAS</sequence>
<evidence type="ECO:0000256" key="3">
    <source>
        <dbReference type="ARBA" id="ARBA00008870"/>
    </source>
</evidence>
<feature type="domain" description="N-acetyltransferase" evidence="13">
    <location>
        <begin position="45"/>
        <end position="212"/>
    </location>
</feature>
<evidence type="ECO:0000259" key="13">
    <source>
        <dbReference type="PROSITE" id="PS51186"/>
    </source>
</evidence>
<keyword evidence="9" id="KW-0012">Acyltransferase</keyword>
<evidence type="ECO:0000256" key="4">
    <source>
        <dbReference type="ARBA" id="ARBA00012950"/>
    </source>
</evidence>
<keyword evidence="7 14" id="KW-0808">Transferase</keyword>
<organism evidence="14">
    <name type="scientific">Cladonia uncialis subsp. uncialis</name>
    <dbReference type="NCBI Taxonomy" id="180999"/>
    <lineage>
        <taxon>Eukaryota</taxon>
        <taxon>Fungi</taxon>
        <taxon>Dikarya</taxon>
        <taxon>Ascomycota</taxon>
        <taxon>Pezizomycotina</taxon>
        <taxon>Lecanoromycetes</taxon>
        <taxon>OSLEUM clade</taxon>
        <taxon>Lecanoromycetidae</taxon>
        <taxon>Lecanorales</taxon>
        <taxon>Lecanorineae</taxon>
        <taxon>Cladoniaceae</taxon>
        <taxon>Cladonia</taxon>
    </lineage>
</organism>
<dbReference type="EC" id="2.3.1.257" evidence="4"/>
<dbReference type="PANTHER" id="PTHR20531:SF1">
    <property type="entry name" value="N-ALPHA-ACETYLTRANSFERASE 40"/>
    <property type="match status" value="1"/>
</dbReference>
<evidence type="ECO:0000256" key="1">
    <source>
        <dbReference type="ARBA" id="ARBA00004123"/>
    </source>
</evidence>
<dbReference type="CDD" id="cd04301">
    <property type="entry name" value="NAT_SF"/>
    <property type="match status" value="1"/>
</dbReference>
<reference evidence="15" key="2">
    <citation type="submission" date="2017-12" db="EMBL/GenBank/DDBJ databases">
        <title>Genome Sequencing Reveals a Rich Biosynthetic Potential.</title>
        <authorList>
            <person name="Bertrand R.L."/>
            <person name="Abdel-Hameed M.E."/>
            <person name="Sorensen J.L."/>
        </authorList>
    </citation>
    <scope>NUCLEOTIDE SEQUENCE</scope>
</reference>
<dbReference type="PROSITE" id="PS51186">
    <property type="entry name" value="GNAT"/>
    <property type="match status" value="1"/>
</dbReference>
<dbReference type="EMBL" id="KX264251">
    <property type="protein sequence ID" value="ANM86362.1"/>
    <property type="molecule type" value="Genomic_DNA"/>
</dbReference>
<dbReference type="InterPro" id="IPR039949">
    <property type="entry name" value="NAA40"/>
</dbReference>
<keyword evidence="6" id="KW-0963">Cytoplasm</keyword>
<evidence type="ECO:0000256" key="7">
    <source>
        <dbReference type="ARBA" id="ARBA00022679"/>
    </source>
</evidence>
<evidence type="ECO:0000256" key="12">
    <source>
        <dbReference type="SAM" id="MobiDB-lite"/>
    </source>
</evidence>
<reference evidence="14" key="1">
    <citation type="submission" date="2016-05" db="EMBL/GenBank/DDBJ databases">
        <title>Lichen genome sequencing reveals its rich biosynthetic potential.</title>
        <authorList>
            <person name="Bertrand R.L."/>
            <person name="Abdel-Hameed M."/>
            <person name="Sorensen J.L."/>
        </authorList>
    </citation>
    <scope>NUCLEOTIDE SEQUENCE</scope>
</reference>
<dbReference type="PANTHER" id="PTHR20531">
    <property type="entry name" value="N-ALPHA-ACETYLTRANSFERASE 40"/>
    <property type="match status" value="1"/>
</dbReference>
<dbReference type="InterPro" id="IPR016181">
    <property type="entry name" value="Acyl_CoA_acyltransferase"/>
</dbReference>